<feature type="domain" description="Polycystin cation channel PKD1/PKD2" evidence="7">
    <location>
        <begin position="1470"/>
        <end position="1603"/>
    </location>
</feature>
<name>A0AAE0CA44_9CHLO</name>
<feature type="transmembrane region" description="Helical" evidence="6">
    <location>
        <begin position="1575"/>
        <end position="1597"/>
    </location>
</feature>
<evidence type="ECO:0000256" key="4">
    <source>
        <dbReference type="ARBA" id="ARBA00023136"/>
    </source>
</evidence>
<dbReference type="PANTHER" id="PTHR10877">
    <property type="entry name" value="POLYCYSTIN FAMILY MEMBER"/>
    <property type="match status" value="1"/>
</dbReference>
<evidence type="ECO:0000256" key="1">
    <source>
        <dbReference type="ARBA" id="ARBA00004141"/>
    </source>
</evidence>
<evidence type="ECO:0000256" key="2">
    <source>
        <dbReference type="ARBA" id="ARBA00022692"/>
    </source>
</evidence>
<protein>
    <recommendedName>
        <fullName evidence="11">Polycystin cation channel PKD1/PKD2 domain-containing protein</fullName>
    </recommendedName>
</protein>
<evidence type="ECO:0008006" key="11">
    <source>
        <dbReference type="Google" id="ProtNLM"/>
    </source>
</evidence>
<dbReference type="Proteomes" id="UP001190700">
    <property type="component" value="Unassembled WGS sequence"/>
</dbReference>
<keyword evidence="4 6" id="KW-0472">Membrane</keyword>
<feature type="transmembrane region" description="Helical" evidence="6">
    <location>
        <begin position="1376"/>
        <end position="1395"/>
    </location>
</feature>
<evidence type="ECO:0000313" key="9">
    <source>
        <dbReference type="EMBL" id="KAK3250155.1"/>
    </source>
</evidence>
<feature type="compositionally biased region" description="Pro residues" evidence="5">
    <location>
        <begin position="1072"/>
        <end position="1088"/>
    </location>
</feature>
<keyword evidence="2 6" id="KW-0812">Transmembrane</keyword>
<dbReference type="InterPro" id="IPR013122">
    <property type="entry name" value="PKD1_2_channel"/>
</dbReference>
<evidence type="ECO:0000256" key="5">
    <source>
        <dbReference type="SAM" id="MobiDB-lite"/>
    </source>
</evidence>
<feature type="transmembrane region" description="Helical" evidence="6">
    <location>
        <begin position="1466"/>
        <end position="1489"/>
    </location>
</feature>
<evidence type="ECO:0000259" key="8">
    <source>
        <dbReference type="Pfam" id="PF16403"/>
    </source>
</evidence>
<dbReference type="InterPro" id="IPR032179">
    <property type="entry name" value="Cry22Aa_Ig-like"/>
</dbReference>
<dbReference type="Gene3D" id="2.60.40.10">
    <property type="entry name" value="Immunoglobulins"/>
    <property type="match status" value="4"/>
</dbReference>
<dbReference type="InterPro" id="IPR013783">
    <property type="entry name" value="Ig-like_fold"/>
</dbReference>
<feature type="compositionally biased region" description="Pro residues" evidence="5">
    <location>
        <begin position="1032"/>
        <end position="1041"/>
    </location>
</feature>
<feature type="domain" description="Pesticidal crystal protein Cry22Aa Ig-like" evidence="8">
    <location>
        <begin position="36"/>
        <end position="111"/>
    </location>
</feature>
<dbReference type="Pfam" id="PF16403">
    <property type="entry name" value="Bact_surface_Ig-like"/>
    <property type="match status" value="1"/>
</dbReference>
<dbReference type="Pfam" id="PF08016">
    <property type="entry name" value="PKD_channel"/>
    <property type="match status" value="1"/>
</dbReference>
<feature type="region of interest" description="Disordered" evidence="5">
    <location>
        <begin position="1064"/>
        <end position="1139"/>
    </location>
</feature>
<feature type="region of interest" description="Disordered" evidence="5">
    <location>
        <begin position="1032"/>
        <end position="1051"/>
    </location>
</feature>
<comment type="caution">
    <text evidence="9">The sequence shown here is derived from an EMBL/GenBank/DDBJ whole genome shotgun (WGS) entry which is preliminary data.</text>
</comment>
<feature type="compositionally biased region" description="Gly residues" evidence="5">
    <location>
        <begin position="1007"/>
        <end position="1019"/>
    </location>
</feature>
<evidence type="ECO:0000259" key="7">
    <source>
        <dbReference type="Pfam" id="PF08016"/>
    </source>
</evidence>
<evidence type="ECO:0000256" key="3">
    <source>
        <dbReference type="ARBA" id="ARBA00022989"/>
    </source>
</evidence>
<keyword evidence="3 6" id="KW-1133">Transmembrane helix</keyword>
<proteinExistence type="predicted"/>
<dbReference type="PANTHER" id="PTHR10877:SF183">
    <property type="entry name" value="AT14535P-RELATED"/>
    <property type="match status" value="1"/>
</dbReference>
<feature type="region of interest" description="Disordered" evidence="5">
    <location>
        <begin position="990"/>
        <end position="1019"/>
    </location>
</feature>
<dbReference type="InterPro" id="IPR051223">
    <property type="entry name" value="Polycystin"/>
</dbReference>
<evidence type="ECO:0000313" key="10">
    <source>
        <dbReference type="Proteomes" id="UP001190700"/>
    </source>
</evidence>
<feature type="transmembrane region" description="Helical" evidence="6">
    <location>
        <begin position="1509"/>
        <end position="1530"/>
    </location>
</feature>
<gene>
    <name evidence="9" type="ORF">CYMTET_40451</name>
</gene>
<organism evidence="9 10">
    <name type="scientific">Cymbomonas tetramitiformis</name>
    <dbReference type="NCBI Taxonomy" id="36881"/>
    <lineage>
        <taxon>Eukaryota</taxon>
        <taxon>Viridiplantae</taxon>
        <taxon>Chlorophyta</taxon>
        <taxon>Pyramimonadophyceae</taxon>
        <taxon>Pyramimonadales</taxon>
        <taxon>Pyramimonadaceae</taxon>
        <taxon>Cymbomonas</taxon>
    </lineage>
</organism>
<evidence type="ECO:0000256" key="6">
    <source>
        <dbReference type="SAM" id="Phobius"/>
    </source>
</evidence>
<reference evidence="9 10" key="1">
    <citation type="journal article" date="2015" name="Genome Biol. Evol.">
        <title>Comparative Genomics of a Bacterivorous Green Alga Reveals Evolutionary Causalities and Consequences of Phago-Mixotrophic Mode of Nutrition.</title>
        <authorList>
            <person name="Burns J.A."/>
            <person name="Paasch A."/>
            <person name="Narechania A."/>
            <person name="Kim E."/>
        </authorList>
    </citation>
    <scope>NUCLEOTIDE SEQUENCE [LARGE SCALE GENOMIC DNA]</scope>
    <source>
        <strain evidence="9 10">PLY_AMNH</strain>
    </source>
</reference>
<comment type="subcellular location">
    <subcellularLocation>
        <location evidence="1">Membrane</location>
        <topology evidence="1">Multi-pass membrane protein</topology>
    </subcellularLocation>
</comment>
<feature type="compositionally biased region" description="Low complexity" evidence="5">
    <location>
        <begin position="1106"/>
        <end position="1138"/>
    </location>
</feature>
<keyword evidence="10" id="KW-1185">Reference proteome</keyword>
<sequence length="1883" mass="200571">MPPPPPIVIVRPLEYEDEDEEEVYVPPADTSPPAILLNGAAYVEVFQREAYTDLGATANDVVDGNVAVHVEGLGAVDTSTPTPADEPFILTYTAQDNSNNSASPVERQVAVVSPCEAPSFLCGETSIVDEAGEEVCATCTVSGGNTTCLCLTEVLEEEEEGAPVVEEYIPEPDTEPPSITLRGDGQLGVTTDGTMIMIHYVVLNSDFEVPGADAEDAVDGNLTSHVASYGTSTVDSSIATPDDAPYVVSYDVSDAAGNKAVTMRRRVYVLNPCSLGEFPCDDDLCSENGGLCETLDIEYADEDEDEVDTPPVLTLIGSAEVEIEAGYGYTACKGGDLLSSACDQGAEATDQEDGEITDEVRACSPDEAVCYKFSSQGIAAAGVNGTIPGVYLVLYYVEASNGARAYATRTVTVTPACDVGERVCLDRVSCSLDDLCVDELDTNGLSDAAEEDTAPNMTLVTHALVGQFVDVRQYSAYEACAAATAPEEDALCDPGVTVEDAEDGNLTAAALSCPPDSCISTGCPGHEFRAKGLQGCLDTSAEVGTVFSIRFIVFDHATPANMASVIRTVTIAAPCDAGYELCDDGVCSSVPCEDRNALLASDGPEQPDSIPPNVTLRGAGSLRLFYGRPAVNLSLTPCVSEDQVEGCYATAEDMVDGDVSGSITLSEIAAADGTGCMASEVVRATCFPGTYRYVYNAADAAGNVARAVEITVEVVEVAEMAAELNLAASSGSLAGAEAEAAALQVPGTAEAAAFRSAVAHLLGDAQVEVSGGMPVTAEDVNVTGVVVVVETAGYSLRVQFTVLAMVAGDEKVAGGRRHLTADEAAGEEGAASPAEALAAEFAAALEAGAAPSANGGDPALSGYLVTAAEAEGAALTAEVEGLEGNATTREVTVTVDELTAMHAVLLTELEDIQAGVQGSNAAMEDVEAMVAEHSEGPDPDLQQSSRTDSWSLAYDAESENVQTLGDSMAQMLENAEALEQMAADLEQTANEVAEQAEEQQRELEAGLQGGEGSRNETGGGCASVEECLYYPPHPPPAPPPASGGDLTCNVTEFPPQVREHHFNVSSSYLSQPSPPPPPPQPPLPPPPLSGTAVSSQTVHSHRALLARASTSGSSSTESSSGDTTSAAATTGSSSGFTGVVSEEDGVVTATRALARMNELVGGMSVISTRRESRSCTERFFELQLGTRGGHCFKGPLSDKPFGVDPVFSTRSSLYNVAVGGLEEDFYNMSAQGVDLTNGKTTARPFTVAAFEIPRHPRESFFIWYGAELSGDRANEMSTFVTEGHFLDEATASLEVGCVAYNAAANIFTTVKVRFTRSSGGSYIADYTITPLNEALWLSYEDPRTAASLAILAVGIIWRVRSDLQSVQSASSQPISILPSVLLVFGVVMYTAIVVYHQYFFLESAHEVYDDKYAVAHYLLLSRNGESVSANEDAETARWAMPVDSEHHYVLMSDIGKAETSSELQRAFWALQVLCILALVLHLISCADFQKRLAFVGETLRTCTSSLGHLLLVLFLLTFMQGMVANIVMGYSCERYSTFVRSQHTVFDALISGGIESCDSRFATAHQREVPTIEQLGVSIFIAFFTLLNLTIVMNFFWTIIGDSLGGDDAAKDERRESPDVISQLLELLDIVRSRVRGNWPRQERLQEVLEACDFVCRVGGASSASQLQFPEVEEDAQESVSRAARFSTWDCSIFIAFRELATKSVNGLLTKEEGEDDIHEEEAEEIYVADVKFKTRNLARVLWSLRSTGVKPMRSKWTQMASAITWEQVTKKGPRQQQSHGTLQGKLTPDWWHTALARSMVMHLNESPGGQGEPPECSDMQQRRATIFHLVKMQKQMQARAQELERRGRLMQGAEAYYARRREPVRCEPPLTEALSPATDGKV</sequence>
<dbReference type="EMBL" id="LGRX02026879">
    <property type="protein sequence ID" value="KAK3250155.1"/>
    <property type="molecule type" value="Genomic_DNA"/>
</dbReference>
<accession>A0AAE0CA44</accession>